<feature type="compositionally biased region" description="Polar residues" evidence="5">
    <location>
        <begin position="591"/>
        <end position="603"/>
    </location>
</feature>
<dbReference type="GO" id="GO:0071949">
    <property type="term" value="F:FAD binding"/>
    <property type="evidence" value="ECO:0007669"/>
    <property type="project" value="InterPro"/>
</dbReference>
<reference evidence="7" key="1">
    <citation type="submission" date="2021-07" db="EMBL/GenBank/DDBJ databases">
        <title>Draft genome of Mortierella alpina, strain LL118, isolated from an aspen leaf litter sample.</title>
        <authorList>
            <person name="Yang S."/>
            <person name="Vinatzer B.A."/>
        </authorList>
    </citation>
    <scope>NUCLEOTIDE SEQUENCE</scope>
    <source>
        <strain evidence="7">LL118</strain>
    </source>
</reference>
<dbReference type="InterPro" id="IPR035892">
    <property type="entry name" value="C2_domain_sf"/>
</dbReference>
<feature type="compositionally biased region" description="Polar residues" evidence="5">
    <location>
        <begin position="690"/>
        <end position="704"/>
    </location>
</feature>
<dbReference type="Proteomes" id="UP000717515">
    <property type="component" value="Unassembled WGS sequence"/>
</dbReference>
<evidence type="ECO:0000256" key="5">
    <source>
        <dbReference type="SAM" id="MobiDB-lite"/>
    </source>
</evidence>
<keyword evidence="4" id="KW-0560">Oxidoreductase</keyword>
<dbReference type="Pfam" id="PF01494">
    <property type="entry name" value="FAD_binding_3"/>
    <property type="match status" value="1"/>
</dbReference>
<feature type="compositionally biased region" description="Polar residues" evidence="5">
    <location>
        <begin position="798"/>
        <end position="823"/>
    </location>
</feature>
<dbReference type="InterPro" id="IPR050562">
    <property type="entry name" value="FAD_mOase_fung"/>
</dbReference>
<feature type="compositionally biased region" description="Polar residues" evidence="5">
    <location>
        <begin position="832"/>
        <end position="849"/>
    </location>
</feature>
<evidence type="ECO:0000256" key="3">
    <source>
        <dbReference type="ARBA" id="ARBA00022827"/>
    </source>
</evidence>
<dbReference type="SUPFAM" id="SSF51905">
    <property type="entry name" value="FAD/NAD(P)-binding domain"/>
    <property type="match status" value="1"/>
</dbReference>
<dbReference type="SUPFAM" id="SSF49562">
    <property type="entry name" value="C2 domain (Calcium/lipid-binding domain, CaLB)"/>
    <property type="match status" value="1"/>
</dbReference>
<keyword evidence="2" id="KW-0285">Flavoprotein</keyword>
<feature type="region of interest" description="Disordered" evidence="5">
    <location>
        <begin position="777"/>
        <end position="914"/>
    </location>
</feature>
<dbReference type="PRINTS" id="PR00420">
    <property type="entry name" value="RNGMNOXGNASE"/>
</dbReference>
<evidence type="ECO:0000313" key="7">
    <source>
        <dbReference type="EMBL" id="KAG9322493.1"/>
    </source>
</evidence>
<dbReference type="InterPro" id="IPR002938">
    <property type="entry name" value="FAD-bd"/>
</dbReference>
<dbReference type="GO" id="GO:0004497">
    <property type="term" value="F:monooxygenase activity"/>
    <property type="evidence" value="ECO:0007669"/>
    <property type="project" value="InterPro"/>
</dbReference>
<dbReference type="SMART" id="SM00239">
    <property type="entry name" value="C2"/>
    <property type="match status" value="1"/>
</dbReference>
<evidence type="ECO:0000256" key="4">
    <source>
        <dbReference type="ARBA" id="ARBA00023002"/>
    </source>
</evidence>
<feature type="domain" description="C2" evidence="6">
    <location>
        <begin position="354"/>
        <end position="477"/>
    </location>
</feature>
<dbReference type="PROSITE" id="PS50004">
    <property type="entry name" value="C2"/>
    <property type="match status" value="1"/>
</dbReference>
<evidence type="ECO:0000259" key="6">
    <source>
        <dbReference type="PROSITE" id="PS50004"/>
    </source>
</evidence>
<gene>
    <name evidence="7" type="ORF">KVV02_006656</name>
</gene>
<accession>A0A9P8CVY1</accession>
<keyword evidence="3" id="KW-0274">FAD</keyword>
<feature type="compositionally biased region" description="Low complexity" evidence="5">
    <location>
        <begin position="705"/>
        <end position="714"/>
    </location>
</feature>
<feature type="compositionally biased region" description="Low complexity" evidence="5">
    <location>
        <begin position="850"/>
        <end position="863"/>
    </location>
</feature>
<dbReference type="AlphaFoldDB" id="A0A9P8CVY1"/>
<dbReference type="PANTHER" id="PTHR47356">
    <property type="entry name" value="FAD-DEPENDENT MONOOXYGENASE ASQG-RELATED"/>
    <property type="match status" value="1"/>
</dbReference>
<feature type="compositionally biased region" description="Low complexity" evidence="5">
    <location>
        <begin position="651"/>
        <end position="682"/>
    </location>
</feature>
<dbReference type="Pfam" id="PF00168">
    <property type="entry name" value="C2"/>
    <property type="match status" value="1"/>
</dbReference>
<dbReference type="InterPro" id="IPR000008">
    <property type="entry name" value="C2_dom"/>
</dbReference>
<dbReference type="EMBL" id="JAIFTL010000143">
    <property type="protein sequence ID" value="KAG9322493.1"/>
    <property type="molecule type" value="Genomic_DNA"/>
</dbReference>
<feature type="region of interest" description="Disordered" evidence="5">
    <location>
        <begin position="501"/>
        <end position="716"/>
    </location>
</feature>
<evidence type="ECO:0000256" key="2">
    <source>
        <dbReference type="ARBA" id="ARBA00022630"/>
    </source>
</evidence>
<sequence length="923" mass="100454">MHNAANHMHAFHNFQSTYLSDIIIGADGAYSAVRQNIYKSLKQKGRLSHSDDKPLGYNQHCLVGVSAPLDPERYPVLKNDFADFEIVIPRDDPFYTIYMPLPENRISWAVIQNVPRADARKGDGFRFSEWGPEAAMEMADFVRHQPHPFNGTLGDIIDQTPKDLISKILLEEKFFEAWYEDRVVLLGDACHKVVPSAGLGANLAILEGVHLCNLLVDLPTVSQGNITKVFEEYYSQRSKIAKAALANSRQFGKVMGDRGPVSRLIRSIFLQHMPAWMSRYSNTQRIQYRPQLHFLPQVPERGSVKGRPQEARLFAGSKAVAAKHPALAISSHFSTSTHRQMHKLFGGRHHSPPKVNKPLPEPLVDPDEGKTPIGDLVIVPIQGRDLPNRERFGKQDPFILFKLGNVSKRSSTDVRGGQRPRWKDDQINILMYESDAKDATSLYVTCLDEDHQKSELIGDCVINLAKVLEHGEHDDWFELSYKGREAGELMLQLTYYSHDPKHPTSRMNRAGPSTPIPTNSTASVRRPIHPTSGPAKVVSPSLSSATPTAPAAATSTHTDGGPVYRPPVGTEPAPSAMPVAGAHPHGGRNSPVGQGTYIAQASPQFPPGNNIGQQQYQYATMNGYPGYPNPIPGPYPPVDPNKRLSLPNQLQPPQQQHQHPPYGQVYPPVGYPTTTNNNNNNNIGGGYPPQQFNTVNGYPPQQWSHHNNNGNGHNLYPPTINGGYPPRQGYPPINNNLYPPGIPQATSSLSTSLPSTGLYPPVGYPFAASNLYPPANSGGYPPSTPQQVQQGPIAMPLSGSNNMPVPSSSAQSLGTSAPSTTPLPGSWPGAFSGNNSGLSGHKQSVNHGQSTSTYPTSTVSSTSGYAFSSTTATMGNPGGGYPANLPPRARSASPPALPPRDPGQPFQQPPSYVQTMLRMPGGW</sequence>
<feature type="compositionally biased region" description="Polar residues" evidence="5">
    <location>
        <begin position="864"/>
        <end position="874"/>
    </location>
</feature>
<name>A0A9P8CVY1_MORAP</name>
<feature type="compositionally biased region" description="Polar residues" evidence="5">
    <location>
        <begin position="610"/>
        <end position="620"/>
    </location>
</feature>
<comment type="similarity">
    <text evidence="1">Belongs to the paxM FAD-dependent monooxygenase family.</text>
</comment>
<dbReference type="InterPro" id="IPR036188">
    <property type="entry name" value="FAD/NAD-bd_sf"/>
</dbReference>
<evidence type="ECO:0000256" key="1">
    <source>
        <dbReference type="ARBA" id="ARBA00007992"/>
    </source>
</evidence>
<feature type="compositionally biased region" description="Polar residues" evidence="5">
    <location>
        <begin position="905"/>
        <end position="914"/>
    </location>
</feature>
<dbReference type="PANTHER" id="PTHR47356:SF2">
    <property type="entry name" value="FAD-BINDING DOMAIN-CONTAINING PROTEIN-RELATED"/>
    <property type="match status" value="1"/>
</dbReference>
<dbReference type="Gene3D" id="2.60.40.150">
    <property type="entry name" value="C2 domain"/>
    <property type="match status" value="1"/>
</dbReference>
<feature type="compositionally biased region" description="Basic residues" evidence="5">
    <location>
        <begin position="339"/>
        <end position="352"/>
    </location>
</feature>
<evidence type="ECO:0000313" key="8">
    <source>
        <dbReference type="Proteomes" id="UP000717515"/>
    </source>
</evidence>
<comment type="caution">
    <text evidence="7">The sequence shown here is derived from an EMBL/GenBank/DDBJ whole genome shotgun (WGS) entry which is preliminary data.</text>
</comment>
<feature type="compositionally biased region" description="Low complexity" evidence="5">
    <location>
        <begin position="882"/>
        <end position="894"/>
    </location>
</feature>
<feature type="compositionally biased region" description="Pro residues" evidence="5">
    <location>
        <begin position="627"/>
        <end position="639"/>
    </location>
</feature>
<protein>
    <recommendedName>
        <fullName evidence="6">C2 domain-containing protein</fullName>
    </recommendedName>
</protein>
<feature type="compositionally biased region" description="Low complexity" evidence="5">
    <location>
        <begin position="539"/>
        <end position="558"/>
    </location>
</feature>
<organism evidence="7 8">
    <name type="scientific">Mortierella alpina</name>
    <name type="common">Oleaginous fungus</name>
    <name type="synonym">Mortierella renispora</name>
    <dbReference type="NCBI Taxonomy" id="64518"/>
    <lineage>
        <taxon>Eukaryota</taxon>
        <taxon>Fungi</taxon>
        <taxon>Fungi incertae sedis</taxon>
        <taxon>Mucoromycota</taxon>
        <taxon>Mortierellomycotina</taxon>
        <taxon>Mortierellomycetes</taxon>
        <taxon>Mortierellales</taxon>
        <taxon>Mortierellaceae</taxon>
        <taxon>Mortierella</taxon>
    </lineage>
</organism>
<feature type="region of interest" description="Disordered" evidence="5">
    <location>
        <begin position="331"/>
        <end position="367"/>
    </location>
</feature>
<dbReference type="Gene3D" id="3.50.50.60">
    <property type="entry name" value="FAD/NAD(P)-binding domain"/>
    <property type="match status" value="1"/>
</dbReference>
<proteinExistence type="inferred from homology"/>